<dbReference type="Proteomes" id="UP000014660">
    <property type="component" value="Chromosome"/>
</dbReference>
<dbReference type="EMBL" id="CP004145">
    <property type="protein sequence ID" value="AGO60644.1"/>
    <property type="molecule type" value="Genomic_DNA"/>
</dbReference>
<proteinExistence type="predicted"/>
<evidence type="ECO:0000313" key="2">
    <source>
        <dbReference type="Proteomes" id="UP000014660"/>
    </source>
</evidence>
<name>S0AR75_FERAC</name>
<evidence type="ECO:0000313" key="1">
    <source>
        <dbReference type="EMBL" id="AGO60644.1"/>
    </source>
</evidence>
<organism evidence="1 2">
    <name type="scientific">Ferroplasma acidarmanus Fer1</name>
    <dbReference type="NCBI Taxonomy" id="333146"/>
    <lineage>
        <taxon>Archaea</taxon>
        <taxon>Methanobacteriati</taxon>
        <taxon>Thermoplasmatota</taxon>
        <taxon>Thermoplasmata</taxon>
        <taxon>Thermoplasmatales</taxon>
        <taxon>Ferroplasmaceae</taxon>
        <taxon>Ferroplasma</taxon>
    </lineage>
</organism>
<dbReference type="KEGG" id="fac:FACI_IFERC01G0664"/>
<dbReference type="AlphaFoldDB" id="S0AR75"/>
<sequence>MKKYKFIQYIKEIIMGQYNNYKIKKCNKGNGM</sequence>
<reference evidence="1 2" key="1">
    <citation type="journal article" date="2007" name="Proc. Natl. Acad. Sci. U.S.A.">
        <title>Genome dynamics in a natural archaeal population.</title>
        <authorList>
            <person name="Allen E.E."/>
            <person name="Tyson G.W."/>
            <person name="Whitaker R.J."/>
            <person name="Detter J.C."/>
            <person name="Richardson P.M."/>
            <person name="Banfield J.F."/>
        </authorList>
    </citation>
    <scope>NUCLEOTIDE SEQUENCE [LARGE SCALE GENOMIC DNA]</scope>
    <source>
        <strain evidence="2">fer1</strain>
    </source>
</reference>
<protein>
    <submittedName>
        <fullName evidence="1">Uncharacterized protein</fullName>
    </submittedName>
</protein>
<gene>
    <name evidence="1" type="ORF">FACI_IFERC00001G0664</name>
</gene>
<accession>S0AR75</accession>
<keyword evidence="2" id="KW-1185">Reference proteome</keyword>
<dbReference type="HOGENOM" id="CLU_3387399_0_0_2"/>